<accession>A0A8J4UXL4</accession>
<proteinExistence type="predicted"/>
<organism evidence="3 4">
    <name type="scientific">Polysphondylium violaceum</name>
    <dbReference type="NCBI Taxonomy" id="133409"/>
    <lineage>
        <taxon>Eukaryota</taxon>
        <taxon>Amoebozoa</taxon>
        <taxon>Evosea</taxon>
        <taxon>Eumycetozoa</taxon>
        <taxon>Dictyostelia</taxon>
        <taxon>Dictyosteliales</taxon>
        <taxon>Dictyosteliaceae</taxon>
        <taxon>Polysphondylium</taxon>
    </lineage>
</organism>
<feature type="compositionally biased region" description="Basic and acidic residues" evidence="1">
    <location>
        <begin position="369"/>
        <end position="380"/>
    </location>
</feature>
<protein>
    <recommendedName>
        <fullName evidence="2">SAP domain-containing protein</fullName>
    </recommendedName>
</protein>
<feature type="compositionally biased region" description="Basic residues" evidence="1">
    <location>
        <begin position="303"/>
        <end position="312"/>
    </location>
</feature>
<evidence type="ECO:0000313" key="3">
    <source>
        <dbReference type="EMBL" id="KAF2070633.1"/>
    </source>
</evidence>
<feature type="compositionally biased region" description="Basic and acidic residues" evidence="1">
    <location>
        <begin position="64"/>
        <end position="74"/>
    </location>
</feature>
<evidence type="ECO:0000259" key="2">
    <source>
        <dbReference type="PROSITE" id="PS50800"/>
    </source>
</evidence>
<dbReference type="Proteomes" id="UP000695562">
    <property type="component" value="Unassembled WGS sequence"/>
</dbReference>
<dbReference type="PROSITE" id="PS50800">
    <property type="entry name" value="SAP"/>
    <property type="match status" value="1"/>
</dbReference>
<feature type="region of interest" description="Disordered" evidence="1">
    <location>
        <begin position="51"/>
        <end position="74"/>
    </location>
</feature>
<evidence type="ECO:0000313" key="4">
    <source>
        <dbReference type="Proteomes" id="UP000695562"/>
    </source>
</evidence>
<feature type="domain" description="SAP" evidence="2">
    <location>
        <begin position="248"/>
        <end position="282"/>
    </location>
</feature>
<reference evidence="3" key="1">
    <citation type="submission" date="2020-01" db="EMBL/GenBank/DDBJ databases">
        <title>Development of genomics and gene disruption for Polysphondylium violaceum indicates a role for the polyketide synthase stlB in stalk morphogenesis.</title>
        <authorList>
            <person name="Narita B."/>
            <person name="Kawabe Y."/>
            <person name="Kin K."/>
            <person name="Saito T."/>
            <person name="Gibbs R."/>
            <person name="Kuspa A."/>
            <person name="Muzny D."/>
            <person name="Queller D."/>
            <person name="Richards S."/>
            <person name="Strassman J."/>
            <person name="Sucgang R."/>
            <person name="Worley K."/>
            <person name="Schaap P."/>
        </authorList>
    </citation>
    <scope>NUCLEOTIDE SEQUENCE</scope>
    <source>
        <strain evidence="3">QSvi11</strain>
    </source>
</reference>
<gene>
    <name evidence="3" type="ORF">CYY_008043</name>
</gene>
<dbReference type="InterPro" id="IPR003034">
    <property type="entry name" value="SAP_dom"/>
</dbReference>
<dbReference type="Pfam" id="PF18953">
    <property type="entry name" value="SAP_new25"/>
    <property type="match status" value="1"/>
</dbReference>
<keyword evidence="4" id="KW-1185">Reference proteome</keyword>
<name>A0A8J4UXL4_9MYCE</name>
<comment type="caution">
    <text evidence="3">The sequence shown here is derived from an EMBL/GenBank/DDBJ whole genome shotgun (WGS) entry which is preliminary data.</text>
</comment>
<evidence type="ECO:0000256" key="1">
    <source>
        <dbReference type="SAM" id="MobiDB-lite"/>
    </source>
</evidence>
<sequence>MTTEYLPVKDVIRSLTSKKANSLKEDEPKENEKLTIKYFLQLNNPSFSLRNDPKTVKEQIGASEGRKNGEDRTKNNNRTILKDVVFSKGLKFVLESCYKEELAVLYSAWSEEGEDTKGYNKASYAKRLKRVIEGSRIDFFTQISQEERAILHELLKTDIKLDENKYAESIIDEINRIGLEYFLKDLPAATLSYYCEKSGFVNVSTVNDMVTTVLTGVEPAKISAPKKKITYSKTKLPLSSKLKYQDIFQHYYVVELQDYCKAHKLSPTGTKKVLILRIMNFLAGHVEKTKKEKREEKAALKPKSTKKDKVTKKGLTATTKAAVDEAAPTEEIEYEGEVTDEEGEEEIDEAEKSNTQTVEDDDSDAEFVAEEKEPESDKEAVSAPKYLTPKKSTSNLTKKKSNK</sequence>
<feature type="region of interest" description="Disordered" evidence="1">
    <location>
        <begin position="291"/>
        <end position="403"/>
    </location>
</feature>
<dbReference type="EMBL" id="AJWJ01000465">
    <property type="protein sequence ID" value="KAF2070633.1"/>
    <property type="molecule type" value="Genomic_DNA"/>
</dbReference>
<feature type="compositionally biased region" description="Acidic residues" evidence="1">
    <location>
        <begin position="358"/>
        <end position="368"/>
    </location>
</feature>
<dbReference type="AlphaFoldDB" id="A0A8J4UXL4"/>
<feature type="compositionally biased region" description="Acidic residues" evidence="1">
    <location>
        <begin position="327"/>
        <end position="349"/>
    </location>
</feature>
<dbReference type="OrthoDB" id="21013at2759"/>
<feature type="compositionally biased region" description="Low complexity" evidence="1">
    <location>
        <begin position="387"/>
        <end position="396"/>
    </location>
</feature>